<keyword evidence="3" id="KW-1185">Reference proteome</keyword>
<dbReference type="AlphaFoldDB" id="A0AAJ5JLX5"/>
<evidence type="ECO:0000313" key="4">
    <source>
        <dbReference type="Proteomes" id="UP000297725"/>
    </source>
</evidence>
<dbReference type="SUPFAM" id="SSF53335">
    <property type="entry name" value="S-adenosyl-L-methionine-dependent methyltransferases"/>
    <property type="match status" value="1"/>
</dbReference>
<evidence type="ECO:0000313" key="3">
    <source>
        <dbReference type="Proteomes" id="UP000296883"/>
    </source>
</evidence>
<reference evidence="2 4" key="1">
    <citation type="submission" date="2019-03" db="EMBL/GenBank/DDBJ databases">
        <title>Vagococcus sp. was isolated fron gut of Carduelis flavirostris.</title>
        <authorList>
            <person name="Ge Y."/>
        </authorList>
    </citation>
    <scope>NUCLEOTIDE SEQUENCE [LARGE SCALE GENOMIC DNA]</scope>
    <source>
        <strain evidence="2 4">CF-210</strain>
    </source>
</reference>
<dbReference type="EMBL" id="SRHU01000005">
    <property type="protein sequence ID" value="TFZ43149.1"/>
    <property type="molecule type" value="Genomic_DNA"/>
</dbReference>
<dbReference type="RefSeq" id="WP_135253437.1">
    <property type="nucleotide sequence ID" value="NZ_CP038865.1"/>
</dbReference>
<accession>A0AAJ5JLX5</accession>
<dbReference type="EMBL" id="CP038865">
    <property type="protein sequence ID" value="QCA28969.1"/>
    <property type="molecule type" value="Genomic_DNA"/>
</dbReference>
<keyword evidence="2" id="KW-0489">Methyltransferase</keyword>
<dbReference type="InterPro" id="IPR029063">
    <property type="entry name" value="SAM-dependent_MTases_sf"/>
</dbReference>
<dbReference type="PANTHER" id="PTHR35276:SF1">
    <property type="entry name" value="TRNA (MNM(5)S(2)U34)-METHYLTRANSFERASE, CHLOROPLASTIC"/>
    <property type="match status" value="1"/>
</dbReference>
<dbReference type="Pfam" id="PF06962">
    <property type="entry name" value="rRNA_methylase"/>
    <property type="match status" value="1"/>
</dbReference>
<dbReference type="GO" id="GO:0008168">
    <property type="term" value="F:methyltransferase activity"/>
    <property type="evidence" value="ECO:0007669"/>
    <property type="project" value="UniProtKB-KW"/>
</dbReference>
<proteinExistence type="predicted"/>
<keyword evidence="2" id="KW-0808">Transferase</keyword>
<evidence type="ECO:0000313" key="2">
    <source>
        <dbReference type="EMBL" id="TFZ43149.1"/>
    </source>
</evidence>
<evidence type="ECO:0000313" key="1">
    <source>
        <dbReference type="EMBL" id="QCA28969.1"/>
    </source>
</evidence>
<dbReference type="PANTHER" id="PTHR35276">
    <property type="entry name" value="S-ADENOSYL-L-METHIONINE-DEPENDENT METHYLTRANSFERASES SUPERFAMILY PROTEIN"/>
    <property type="match status" value="1"/>
</dbReference>
<dbReference type="Proteomes" id="UP000297725">
    <property type="component" value="Unassembled WGS sequence"/>
</dbReference>
<dbReference type="GO" id="GO:0032259">
    <property type="term" value="P:methylation"/>
    <property type="evidence" value="ECO:0007669"/>
    <property type="project" value="UniProtKB-KW"/>
</dbReference>
<dbReference type="InterPro" id="IPR010719">
    <property type="entry name" value="MnmM_MeTrfase"/>
</dbReference>
<protein>
    <submittedName>
        <fullName evidence="2">Methyltransferase domain-containing protein</fullName>
    </submittedName>
</protein>
<sequence>MLKSALHYSHDLLAQVVQPGNWVIDATVGNGHDTLFLAELVGKTGRVIGFDVQKIAIQRTTERLEDANLSQRCALHTKGHETIDELVPFEQLIHAAVFNLGYLPNSDKEVITQAQTTLTALKAIMKRLAPGGRIVVVVYYGHPGGLEEKNHVQQFAETLPQSDYNVLQYGFINQKNNPPYLLCIEKKRTKNAR</sequence>
<dbReference type="Gene3D" id="3.40.50.150">
    <property type="entry name" value="Vaccinia Virus protein VP39"/>
    <property type="match status" value="1"/>
</dbReference>
<dbReference type="Proteomes" id="UP000296883">
    <property type="component" value="Chromosome"/>
</dbReference>
<gene>
    <name evidence="2" type="ORF">E4031_00850</name>
    <name evidence="1" type="ORF">E4Z98_06425</name>
</gene>
<reference evidence="1 3" key="2">
    <citation type="journal article" date="2020" name="Int. J. Syst. Evol. Microbiol.">
        <title>Vagococcus xieshaowenii sp. nov., isolated from snow finch (Montifringilla taczanowskii) cloacal content.</title>
        <authorList>
            <person name="Ge Y."/>
            <person name="Yang J."/>
            <person name="Lai X.H."/>
            <person name="Zhang G."/>
            <person name="Jin D."/>
            <person name="Lu S."/>
            <person name="Wang B."/>
            <person name="Huang Y."/>
            <person name="Huang Y."/>
            <person name="Ren Z."/>
            <person name="Zhang X."/>
            <person name="Xu J."/>
        </authorList>
    </citation>
    <scope>NUCLEOTIDE SEQUENCE [LARGE SCALE GENOMIC DNA]</scope>
    <source>
        <strain evidence="3">personal::cf-49</strain>
        <strain evidence="1">Personal::cf-49</strain>
    </source>
</reference>
<organism evidence="2 4">
    <name type="scientific">Vagococcus xieshaowenii</name>
    <dbReference type="NCBI Taxonomy" id="2562451"/>
    <lineage>
        <taxon>Bacteria</taxon>
        <taxon>Bacillati</taxon>
        <taxon>Bacillota</taxon>
        <taxon>Bacilli</taxon>
        <taxon>Lactobacillales</taxon>
        <taxon>Enterococcaceae</taxon>
        <taxon>Vagococcus</taxon>
    </lineage>
</organism>
<dbReference type="CDD" id="cd02440">
    <property type="entry name" value="AdoMet_MTases"/>
    <property type="match status" value="1"/>
</dbReference>
<name>A0AAJ5JLX5_9ENTE</name>